<evidence type="ECO:0000313" key="1">
    <source>
        <dbReference type="EMBL" id="CAJ0806753.1"/>
    </source>
</evidence>
<dbReference type="EMBL" id="CATZAZ010000015">
    <property type="protein sequence ID" value="CAJ0806753.1"/>
    <property type="molecule type" value="Genomic_DNA"/>
</dbReference>
<evidence type="ECO:0000313" key="2">
    <source>
        <dbReference type="Proteomes" id="UP001189756"/>
    </source>
</evidence>
<name>A0AAD2BTR4_9RALS</name>
<comment type="caution">
    <text evidence="1">The sequence shown here is derived from an EMBL/GenBank/DDBJ whole genome shotgun (WGS) entry which is preliminary data.</text>
</comment>
<reference evidence="1" key="1">
    <citation type="submission" date="2023-07" db="EMBL/GenBank/DDBJ databases">
        <authorList>
            <person name="Peeters C."/>
        </authorList>
    </citation>
    <scope>NUCLEOTIDE SEQUENCE</scope>
    <source>
        <strain evidence="1">R-77560</strain>
    </source>
</reference>
<dbReference type="RefSeq" id="WP_024542511.1">
    <property type="nucleotide sequence ID" value="NZ_CATZAZ010000015.1"/>
</dbReference>
<sequence length="138" mass="15269">MSKSPTTGRQYNAQATSDASTPYRGCFVSGDWLEGCPRILAYAKGLNWAEPLFPKDSVVEIVRLMRGKVIFDEAAYAVSVFEDSGAATTIGVQQITIEGKRVEVYQVGAGWNWVDADLPALQARRSEWRVRQVKPTGR</sequence>
<accession>A0AAD2BTR4</accession>
<dbReference type="GeneID" id="34794316"/>
<dbReference type="Proteomes" id="UP001189756">
    <property type="component" value="Unassembled WGS sequence"/>
</dbReference>
<proteinExistence type="predicted"/>
<protein>
    <submittedName>
        <fullName evidence="1">Uncharacterized protein</fullName>
    </submittedName>
</protein>
<gene>
    <name evidence="1" type="ORF">R77560_04473</name>
</gene>
<dbReference type="AlphaFoldDB" id="A0AAD2BTR4"/>
<organism evidence="1 2">
    <name type="scientific">Ralstonia thomasii</name>
    <dbReference type="NCBI Taxonomy" id="3058596"/>
    <lineage>
        <taxon>Bacteria</taxon>
        <taxon>Pseudomonadati</taxon>
        <taxon>Pseudomonadota</taxon>
        <taxon>Betaproteobacteria</taxon>
        <taxon>Burkholderiales</taxon>
        <taxon>Burkholderiaceae</taxon>
        <taxon>Ralstonia</taxon>
    </lineage>
</organism>